<dbReference type="Gene3D" id="2.40.160.10">
    <property type="entry name" value="Porin"/>
    <property type="match status" value="1"/>
</dbReference>
<keyword evidence="3" id="KW-0472">Membrane</keyword>
<evidence type="ECO:0000256" key="1">
    <source>
        <dbReference type="ARBA" id="ARBA00004571"/>
    </source>
</evidence>
<organism evidence="6 7">
    <name type="scientific">Ferrimonas pelagia</name>
    <dbReference type="NCBI Taxonomy" id="1177826"/>
    <lineage>
        <taxon>Bacteria</taxon>
        <taxon>Pseudomonadati</taxon>
        <taxon>Pseudomonadota</taxon>
        <taxon>Gammaproteobacteria</taxon>
        <taxon>Alteromonadales</taxon>
        <taxon>Ferrimonadaceae</taxon>
        <taxon>Ferrimonas</taxon>
    </lineage>
</organism>
<dbReference type="PANTHER" id="PTHR34501:SF2">
    <property type="entry name" value="OUTER MEMBRANE PORIN F-RELATED"/>
    <property type="match status" value="1"/>
</dbReference>
<dbReference type="SUPFAM" id="SSF56935">
    <property type="entry name" value="Porins"/>
    <property type="match status" value="1"/>
</dbReference>
<evidence type="ECO:0000259" key="5">
    <source>
        <dbReference type="Pfam" id="PF13609"/>
    </source>
</evidence>
<feature type="chain" id="PRO_5046061216" evidence="4">
    <location>
        <begin position="21"/>
        <end position="353"/>
    </location>
</feature>
<evidence type="ECO:0000256" key="2">
    <source>
        <dbReference type="ARBA" id="ARBA00022729"/>
    </source>
</evidence>
<dbReference type="Pfam" id="PF13609">
    <property type="entry name" value="Porin_4"/>
    <property type="match status" value="1"/>
</dbReference>
<dbReference type="InterPro" id="IPR033900">
    <property type="entry name" value="Gram_neg_porin_domain"/>
</dbReference>
<sequence length="353" mass="37988">MKKTLLAAAIPALLIANASAVELYDDGKNSFAIGGHMTLQTEIGGGDTEVTGNSPRINFSWNSDLGNGFKLDSRVEWGMTDVTGDDSDVLFNRLGYIGVGHDTFGRLSIGKQWSAYNNASGATDTSIVISSDALHTYDDHGNLGLGRANEAIQYSNAFGLAGGKLDFVAQYQGTNSGDRDDDGNVVEGGKDYDDRYSFATGYAFGDTRIAYALSTGDVDYGAGFVKTQAQVVSAKWGNYGDGLHIAGAYSWAENVRGADIDSQGYEAVVAYGTGNLTYAVKHQYLKQDDQRDGRTGMDGTAFNQSFATVEWNVAANFVPYAAYVVEHDLDILDSDQNPIDNDNRFILGARIYF</sequence>
<evidence type="ECO:0000256" key="3">
    <source>
        <dbReference type="ARBA" id="ARBA00023136"/>
    </source>
</evidence>
<comment type="caution">
    <text evidence="6">The sequence shown here is derived from an EMBL/GenBank/DDBJ whole genome shotgun (WGS) entry which is preliminary data.</text>
</comment>
<evidence type="ECO:0000313" key="7">
    <source>
        <dbReference type="Proteomes" id="UP001499988"/>
    </source>
</evidence>
<comment type="subcellular location">
    <subcellularLocation>
        <location evidence="1">Cell outer membrane</location>
        <topology evidence="1">Multi-pass membrane protein</topology>
    </subcellularLocation>
</comment>
<feature type="domain" description="Porin" evidence="5">
    <location>
        <begin position="23"/>
        <end position="307"/>
    </location>
</feature>
<gene>
    <name evidence="6" type="ORF">GCM10023333_26320</name>
</gene>
<evidence type="ECO:0000313" key="6">
    <source>
        <dbReference type="EMBL" id="GAA4891758.1"/>
    </source>
</evidence>
<dbReference type="Proteomes" id="UP001499988">
    <property type="component" value="Unassembled WGS sequence"/>
</dbReference>
<evidence type="ECO:0000256" key="4">
    <source>
        <dbReference type="SAM" id="SignalP"/>
    </source>
</evidence>
<proteinExistence type="predicted"/>
<keyword evidence="2 4" id="KW-0732">Signal</keyword>
<protein>
    <submittedName>
        <fullName evidence="6">Porin</fullName>
    </submittedName>
</protein>
<dbReference type="EMBL" id="BAABJZ010000087">
    <property type="protein sequence ID" value="GAA4891758.1"/>
    <property type="molecule type" value="Genomic_DNA"/>
</dbReference>
<name>A0ABP9F0V5_9GAMM</name>
<accession>A0ABP9F0V5</accession>
<dbReference type="InterPro" id="IPR050298">
    <property type="entry name" value="Gram-neg_bact_OMP"/>
</dbReference>
<reference evidence="7" key="1">
    <citation type="journal article" date="2019" name="Int. J. Syst. Evol. Microbiol.">
        <title>The Global Catalogue of Microorganisms (GCM) 10K type strain sequencing project: providing services to taxonomists for standard genome sequencing and annotation.</title>
        <authorList>
            <consortium name="The Broad Institute Genomics Platform"/>
            <consortium name="The Broad Institute Genome Sequencing Center for Infectious Disease"/>
            <person name="Wu L."/>
            <person name="Ma J."/>
        </authorList>
    </citation>
    <scope>NUCLEOTIDE SEQUENCE [LARGE SCALE GENOMIC DNA]</scope>
    <source>
        <strain evidence="7">JCM 18401</strain>
    </source>
</reference>
<feature type="signal peptide" evidence="4">
    <location>
        <begin position="1"/>
        <end position="20"/>
    </location>
</feature>
<dbReference type="RefSeq" id="WP_345335871.1">
    <property type="nucleotide sequence ID" value="NZ_BAABJZ010000087.1"/>
</dbReference>
<dbReference type="CDD" id="cd00342">
    <property type="entry name" value="gram_neg_porins"/>
    <property type="match status" value="1"/>
</dbReference>
<dbReference type="PANTHER" id="PTHR34501">
    <property type="entry name" value="PROTEIN YDDL-RELATED"/>
    <property type="match status" value="1"/>
</dbReference>
<keyword evidence="7" id="KW-1185">Reference proteome</keyword>
<dbReference type="InterPro" id="IPR023614">
    <property type="entry name" value="Porin_dom_sf"/>
</dbReference>